<evidence type="ECO:0000256" key="10">
    <source>
        <dbReference type="ARBA" id="ARBA00022833"/>
    </source>
</evidence>
<evidence type="ECO:0000313" key="22">
    <source>
        <dbReference type="EMBL" id="MXQ98392.1"/>
    </source>
</evidence>
<dbReference type="PROSITE" id="PS00133">
    <property type="entry name" value="CARBOXYPEPT_ZN_2"/>
    <property type="match status" value="2"/>
</dbReference>
<dbReference type="CDD" id="cd03870">
    <property type="entry name" value="M14_CPA"/>
    <property type="match status" value="1"/>
</dbReference>
<organism evidence="22 23">
    <name type="scientific">Bos mutus</name>
    <name type="common">wild yak</name>
    <dbReference type="NCBI Taxonomy" id="72004"/>
    <lineage>
        <taxon>Eukaryota</taxon>
        <taxon>Metazoa</taxon>
        <taxon>Chordata</taxon>
        <taxon>Craniata</taxon>
        <taxon>Vertebrata</taxon>
        <taxon>Euteleostomi</taxon>
        <taxon>Mammalia</taxon>
        <taxon>Eutheria</taxon>
        <taxon>Laurasiatheria</taxon>
        <taxon>Artiodactyla</taxon>
        <taxon>Ruminantia</taxon>
        <taxon>Pecora</taxon>
        <taxon>Bovidae</taxon>
        <taxon>Bovinae</taxon>
        <taxon>Bos</taxon>
    </lineage>
</organism>
<dbReference type="Proteomes" id="UP000322234">
    <property type="component" value="Unassembled WGS sequence"/>
</dbReference>
<dbReference type="Gene3D" id="3.40.630.10">
    <property type="entry name" value="Zn peptidases"/>
    <property type="match status" value="2"/>
</dbReference>
<dbReference type="PRINTS" id="PR00765">
    <property type="entry name" value="CRBOXYPTASEA"/>
</dbReference>
<evidence type="ECO:0000256" key="8">
    <source>
        <dbReference type="ARBA" id="ARBA00022729"/>
    </source>
</evidence>
<feature type="chain" id="PRO_5025527688" description="Carboxypeptidase A1" evidence="20">
    <location>
        <begin position="17"/>
        <end position="887"/>
    </location>
</feature>
<feature type="domain" description="Peptidase M14" evidence="21">
    <location>
        <begin position="122"/>
        <end position="411"/>
    </location>
</feature>
<dbReference type="SUPFAM" id="SSF53187">
    <property type="entry name" value="Zn-dependent exopeptidases"/>
    <property type="match status" value="2"/>
</dbReference>
<evidence type="ECO:0000256" key="9">
    <source>
        <dbReference type="ARBA" id="ARBA00022801"/>
    </source>
</evidence>
<comment type="catalytic activity">
    <reaction evidence="16">
        <text>leukotriene C4 + H2O = leukotriene F4 + glycine</text>
        <dbReference type="Rhea" id="RHEA:50740"/>
        <dbReference type="ChEBI" id="CHEBI:15377"/>
        <dbReference type="ChEBI" id="CHEBI:57305"/>
        <dbReference type="ChEBI" id="CHEBI:57973"/>
        <dbReference type="ChEBI" id="CHEBI:133618"/>
    </reaction>
    <physiologicalReaction direction="left-to-right" evidence="16">
        <dbReference type="Rhea" id="RHEA:50741"/>
    </physiologicalReaction>
</comment>
<dbReference type="InterPro" id="IPR034248">
    <property type="entry name" value="CPA_M14_CPD"/>
</dbReference>
<evidence type="ECO:0000256" key="20">
    <source>
        <dbReference type="SAM" id="SignalP"/>
    </source>
</evidence>
<evidence type="ECO:0000256" key="6">
    <source>
        <dbReference type="ARBA" id="ARBA00022670"/>
    </source>
</evidence>
<dbReference type="PROSITE" id="PS00132">
    <property type="entry name" value="CARBOXYPEPT_ZN_1"/>
    <property type="match status" value="2"/>
</dbReference>
<keyword evidence="9" id="KW-0378">Hydrolase</keyword>
<comment type="subunit">
    <text evidence="18">Monomer. May form a complex with proelastase 2.</text>
</comment>
<comment type="cofactor">
    <cofactor evidence="1">
        <name>Zn(2+)</name>
        <dbReference type="ChEBI" id="CHEBI:29105"/>
    </cofactor>
</comment>
<keyword evidence="23" id="KW-1185">Reference proteome</keyword>
<reference evidence="22" key="1">
    <citation type="submission" date="2019-10" db="EMBL/GenBank/DDBJ databases">
        <title>The sequence and de novo assembly of the wild yak genome.</title>
        <authorList>
            <person name="Liu Y."/>
        </authorList>
    </citation>
    <scope>NUCLEOTIDE SEQUENCE [LARGE SCALE GENOMIC DNA]</scope>
    <source>
        <strain evidence="22">WY2019</strain>
    </source>
</reference>
<evidence type="ECO:0000256" key="18">
    <source>
        <dbReference type="ARBA" id="ARBA00065928"/>
    </source>
</evidence>
<evidence type="ECO:0000256" key="15">
    <source>
        <dbReference type="ARBA" id="ARBA00040642"/>
    </source>
</evidence>
<keyword evidence="10" id="KW-0862">Zinc</keyword>
<evidence type="ECO:0000256" key="19">
    <source>
        <dbReference type="PROSITE-ProRule" id="PRU01379"/>
    </source>
</evidence>
<evidence type="ECO:0000256" key="16">
    <source>
        <dbReference type="ARBA" id="ARBA00052331"/>
    </source>
</evidence>
<evidence type="ECO:0000256" key="3">
    <source>
        <dbReference type="ARBA" id="ARBA00005988"/>
    </source>
</evidence>
<name>A0A6B0S812_9CETA</name>
<dbReference type="EC" id="3.4.17.1" evidence="14"/>
<feature type="active site" description="Proton donor/acceptor" evidence="19">
    <location>
        <position position="848"/>
    </location>
</feature>
<dbReference type="EMBL" id="VBQZ03000239">
    <property type="protein sequence ID" value="MXQ98392.1"/>
    <property type="molecule type" value="Genomic_DNA"/>
</dbReference>
<keyword evidence="7" id="KW-0479">Metal-binding</keyword>
<evidence type="ECO:0000256" key="17">
    <source>
        <dbReference type="ARBA" id="ARBA00059652"/>
    </source>
</evidence>
<comment type="caution">
    <text evidence="19">Lacks conserved residue(s) required for the propagation of feature annotation.</text>
</comment>
<evidence type="ECO:0000256" key="2">
    <source>
        <dbReference type="ARBA" id="ARBA00004613"/>
    </source>
</evidence>
<feature type="domain" description="Peptidase M14" evidence="21">
    <location>
        <begin position="589"/>
        <end position="882"/>
    </location>
</feature>
<proteinExistence type="inferred from homology"/>
<sequence>MKWILFFGALIGSGICDRETFSGHQVFRINIRNEDEISKLNRLVNSDNLKLDLWKSPSTLGHPADVLVPSFSLQEVKSFLEDHGLEYSVAIEDLQNVLDSEHQQLQRNVRQELSNNCFNYGAYHTLEDIHKEMDSIVKSYPHLVSAVKIGHSFENRLMYVLKFSTGKGRQRPAIWLNAGIHAREWISSATAIWTARKIACDYGRDLVITSILEKMDIFLLPVANPDGYVYTHTHNRLWRKTRSVNPRSTCIGADPNRNWDSHFGGVGTSNDPCSDTYHGLHAHSEVEVKSVADFITNHGDFKCLIDLHSYSQLVMYPYGYTTSRVPDADELDMVARNASKAMASLSGTQYRVGSVGSIVYTASGNTIDWAYDNGINTGKGLAEPFSSLIPSPIGDQKKTFCEVNNRYSAVLRPGHACVRGKPLKFAWRKKHAEFPWRRRDSQVVPCGQADTPRLQLYPGSSFGPDEFHRAAQPLRNPSEKLPRSPLCLSSDQVLRILAKNEKQLSLLRDLEGLKPQKVDFWRGPARPSLPVDMRVPFSELKDIKAYLESHGLAYNIMIKDIQVLLDEEREAMAKSRRLERSTSSFSYSSYHTLEEIYTWIDTFVTEHSDVVSKLQIGHSFENRSILVLKFSTGGSRRPAIWIDSGIHSREWITHATSVWIAKKIVSEYSKDRIVTDVLNAMDIFLEIVSNPDGFAYTHSMNRLWRKNKSTRPGIFCIGVDLNRNWKSGFGGNGSNNNPCSETYHGPSPQSEPEVAAVVDFIMSHGNVKALISIHSYSQMLMYPYGHSLEPVSNQEELYHLAKDAVQALYEVHGIEYIYGSISTTLYVASGITVDWAYDSGIKYSFSFELRDTGRYGFLLPATQIIPTAQETWMAIRTIMEHTLHHPY</sequence>
<dbReference type="GO" id="GO:0005615">
    <property type="term" value="C:extracellular space"/>
    <property type="evidence" value="ECO:0007669"/>
    <property type="project" value="TreeGrafter"/>
</dbReference>
<comment type="caution">
    <text evidence="22">The sequence shown here is derived from an EMBL/GenBank/DDBJ whole genome shotgun (WGS) entry which is preliminary data.</text>
</comment>
<dbReference type="SMART" id="SM00631">
    <property type="entry name" value="Zn_pept"/>
    <property type="match status" value="2"/>
</dbReference>
<dbReference type="GO" id="GO:0008270">
    <property type="term" value="F:zinc ion binding"/>
    <property type="evidence" value="ECO:0007669"/>
    <property type="project" value="InterPro"/>
</dbReference>
<evidence type="ECO:0000313" key="23">
    <source>
        <dbReference type="Proteomes" id="UP000322234"/>
    </source>
</evidence>
<protein>
    <recommendedName>
        <fullName evidence="15">Carboxypeptidase A1</fullName>
        <ecNumber evidence="14">3.4.17.1</ecNumber>
    </recommendedName>
</protein>
<comment type="catalytic activity">
    <reaction evidence="13">
        <text>Release of a C-terminal amino acid, but little or no action with -Asp, -Glu, -Arg, -Lys or -Pro.</text>
        <dbReference type="EC" id="3.4.17.1"/>
    </reaction>
</comment>
<evidence type="ECO:0000256" key="13">
    <source>
        <dbReference type="ARBA" id="ARBA00036253"/>
    </source>
</evidence>
<keyword evidence="12" id="KW-1015">Disulfide bond</keyword>
<keyword evidence="11" id="KW-0482">Metalloprotease</keyword>
<dbReference type="InterPro" id="IPR057247">
    <property type="entry name" value="CARBOXYPEPT_ZN_2"/>
</dbReference>
<keyword evidence="5" id="KW-0121">Carboxypeptidase</keyword>
<evidence type="ECO:0000256" key="7">
    <source>
        <dbReference type="ARBA" id="ARBA00022723"/>
    </source>
</evidence>
<dbReference type="GO" id="GO:0004181">
    <property type="term" value="F:metallocarboxypeptidase activity"/>
    <property type="evidence" value="ECO:0007669"/>
    <property type="project" value="UniProtKB-EC"/>
</dbReference>
<evidence type="ECO:0000256" key="4">
    <source>
        <dbReference type="ARBA" id="ARBA00022525"/>
    </source>
</evidence>
<dbReference type="Pfam" id="PF02244">
    <property type="entry name" value="Propep_M14"/>
    <property type="match status" value="2"/>
</dbReference>
<dbReference type="SUPFAM" id="SSF54897">
    <property type="entry name" value="Protease propeptides/inhibitors"/>
    <property type="match status" value="2"/>
</dbReference>
<dbReference type="PROSITE" id="PS52035">
    <property type="entry name" value="PEPTIDASE_M14"/>
    <property type="match status" value="2"/>
</dbReference>
<gene>
    <name evidence="22" type="ORF">E5288_WYG007253</name>
</gene>
<dbReference type="PANTHER" id="PTHR11705:SF16">
    <property type="entry name" value="CARBOXYPEPTIDASE A5"/>
    <property type="match status" value="1"/>
</dbReference>
<dbReference type="InterPro" id="IPR036990">
    <property type="entry name" value="M14A-like_propep"/>
</dbReference>
<dbReference type="InterPro" id="IPR003146">
    <property type="entry name" value="M14A_act_pep"/>
</dbReference>
<dbReference type="FunFam" id="3.40.630.10:FF:000001">
    <property type="entry name" value="Carboxypeptidase B"/>
    <property type="match status" value="1"/>
</dbReference>
<accession>A0A6B0S812</accession>
<evidence type="ECO:0000256" key="14">
    <source>
        <dbReference type="ARBA" id="ARBA00039144"/>
    </source>
</evidence>
<evidence type="ECO:0000256" key="12">
    <source>
        <dbReference type="ARBA" id="ARBA00023157"/>
    </source>
</evidence>
<evidence type="ECO:0000256" key="1">
    <source>
        <dbReference type="ARBA" id="ARBA00001947"/>
    </source>
</evidence>
<evidence type="ECO:0000256" key="11">
    <source>
        <dbReference type="ARBA" id="ARBA00023049"/>
    </source>
</evidence>
<dbReference type="FunFam" id="3.40.630.10:FF:000132">
    <property type="entry name" value="Carboxypeptidase A1"/>
    <property type="match status" value="1"/>
</dbReference>
<keyword evidence="8 20" id="KW-0732">Signal</keyword>
<keyword evidence="4" id="KW-0964">Secreted</keyword>
<comment type="similarity">
    <text evidence="3 19">Belongs to the peptidase M14 family.</text>
</comment>
<evidence type="ECO:0000256" key="5">
    <source>
        <dbReference type="ARBA" id="ARBA00022645"/>
    </source>
</evidence>
<dbReference type="Pfam" id="PF00246">
    <property type="entry name" value="Peptidase_M14"/>
    <property type="match status" value="2"/>
</dbReference>
<dbReference type="AlphaFoldDB" id="A0A6B0S812"/>
<dbReference type="InterPro" id="IPR000834">
    <property type="entry name" value="Peptidase_M14"/>
</dbReference>
<dbReference type="InterPro" id="IPR057246">
    <property type="entry name" value="CARBOXYPEPT_ZN_1"/>
</dbReference>
<evidence type="ECO:0000259" key="21">
    <source>
        <dbReference type="PROSITE" id="PS52035"/>
    </source>
</evidence>
<comment type="subcellular location">
    <subcellularLocation>
        <location evidence="2">Secreted</location>
    </subcellularLocation>
</comment>
<keyword evidence="6" id="KW-0645">Protease</keyword>
<dbReference type="FunFam" id="3.30.70.340:FF:000001">
    <property type="entry name" value="Carboxypeptidase A5"/>
    <property type="match status" value="2"/>
</dbReference>
<dbReference type="GO" id="GO:0006508">
    <property type="term" value="P:proteolysis"/>
    <property type="evidence" value="ECO:0007669"/>
    <property type="project" value="UniProtKB-KW"/>
</dbReference>
<feature type="signal peptide" evidence="20">
    <location>
        <begin position="1"/>
        <end position="16"/>
    </location>
</feature>
<dbReference type="PANTHER" id="PTHR11705">
    <property type="entry name" value="PROTEASE FAMILY M14 CARBOXYPEPTIDASE A,B"/>
    <property type="match status" value="1"/>
</dbReference>
<comment type="function">
    <text evidence="17">Carboxypeptidase that catalyzes the release of a C-terminal amino acid, but has little or no action with -Asp, -Glu, -Arg, -Lys or -Pro. Catalyzes the conversion of leukotriene C4 to leukotriene F4 via the hydrolysis of an amide bond.</text>
</comment>
<dbReference type="Gene3D" id="3.30.70.340">
    <property type="entry name" value="Metallocarboxypeptidase-like"/>
    <property type="match status" value="2"/>
</dbReference>